<dbReference type="AlphaFoldDB" id="A0A0A2K7V1"/>
<sequence length="574" mass="63099">MSDRDPPTQEPDPARAPGVAQGGTSMPLAPYTALQHDIGQAYSKYVAYSQVIANGGYLAPQIGNLIFYNEVEKTAARIFGQAPPRMVEYNAYRPIVWTDVLLQSLTADDFDRQESGMYWCRVWGTLIEVSEANYIAILSDIPQQLLQPFRNLSDGQKEARVRFLLRSYLRETYNNLFQFSVAIGASIRALDGPHPIQASVYHTTPVYTGPNQTEPPNPNSAQRPNSAKSVVIISDAEGGRDEHTQDNINVQASEWGLLGDSTSDEDHVPSAHALASNSTGSESTTDYHSSSSENRPRNTRITSDDDASIDVVRGNPGNPVNDDNAHTGFVTYRLFLGNSQASSHNANAGLVDNNIPSAMNNHMVGTVDANGNIQENSHANDNPRPSGLTSGVTSRSIYPWLMNIETPVSEDFYAQSSDTDTSHEVKVEPASSDEGPYGVEPYDEESDEEESDDEKRGDEEPHDEASPSTDTTTEGHGMRTHGSKRPQTETPPSECEIKPRTCVRYSQLEEAEGPEFVRCLVSKGSTCAEIEEEYSEKFGLFRSAAGLFKKFAIKGTWSILKHHEQAKRQKTMPA</sequence>
<evidence type="ECO:0000313" key="3">
    <source>
        <dbReference type="Proteomes" id="UP000030143"/>
    </source>
</evidence>
<dbReference type="Proteomes" id="UP000030143">
    <property type="component" value="Unassembled WGS sequence"/>
</dbReference>
<dbReference type="GeneID" id="27677175"/>
<feature type="compositionally biased region" description="Low complexity" evidence="1">
    <location>
        <begin position="281"/>
        <end position="293"/>
    </location>
</feature>
<dbReference type="VEuPathDB" id="FungiDB:PEXP_081540"/>
<feature type="region of interest" description="Disordered" evidence="1">
    <location>
        <begin position="1"/>
        <end position="23"/>
    </location>
</feature>
<feature type="region of interest" description="Disordered" evidence="1">
    <location>
        <begin position="415"/>
        <end position="495"/>
    </location>
</feature>
<name>A0A0A2K7V1_PENEN</name>
<evidence type="ECO:0000313" key="2">
    <source>
        <dbReference type="EMBL" id="KGO62958.1"/>
    </source>
</evidence>
<dbReference type="RefSeq" id="XP_016603458.1">
    <property type="nucleotide sequence ID" value="XM_016741756.1"/>
</dbReference>
<feature type="compositionally biased region" description="Acidic residues" evidence="1">
    <location>
        <begin position="441"/>
        <end position="452"/>
    </location>
</feature>
<reference evidence="2 3" key="1">
    <citation type="journal article" date="2015" name="Mol. Plant Microbe Interact.">
        <title>Genome, transcriptome, and functional analyses of Penicillium expansum provide new insights into secondary metabolism and pathogenicity.</title>
        <authorList>
            <person name="Ballester A.R."/>
            <person name="Marcet-Houben M."/>
            <person name="Levin E."/>
            <person name="Sela N."/>
            <person name="Selma-Lazaro C."/>
            <person name="Carmona L."/>
            <person name="Wisniewski M."/>
            <person name="Droby S."/>
            <person name="Gonzalez-Candelas L."/>
            <person name="Gabaldon T."/>
        </authorList>
    </citation>
    <scope>NUCLEOTIDE SEQUENCE [LARGE SCALE GENOMIC DNA]</scope>
    <source>
        <strain evidence="2 3">MD-8</strain>
    </source>
</reference>
<dbReference type="EMBL" id="JQFZ01000018">
    <property type="protein sequence ID" value="KGO62958.1"/>
    <property type="molecule type" value="Genomic_DNA"/>
</dbReference>
<evidence type="ECO:0000256" key="1">
    <source>
        <dbReference type="SAM" id="MobiDB-lite"/>
    </source>
</evidence>
<feature type="compositionally biased region" description="Polar residues" evidence="1">
    <location>
        <begin position="369"/>
        <end position="380"/>
    </location>
</feature>
<proteinExistence type="predicted"/>
<protein>
    <submittedName>
        <fullName evidence="2">Uncharacterized protein</fullName>
    </submittedName>
</protein>
<accession>A0A0A2K7V1</accession>
<feature type="region of interest" description="Disordered" evidence="1">
    <location>
        <begin position="204"/>
        <end position="226"/>
    </location>
</feature>
<feature type="compositionally biased region" description="Basic and acidic residues" evidence="1">
    <location>
        <begin position="453"/>
        <end position="465"/>
    </location>
</feature>
<feature type="region of interest" description="Disordered" evidence="1">
    <location>
        <begin position="368"/>
        <end position="390"/>
    </location>
</feature>
<feature type="region of interest" description="Disordered" evidence="1">
    <location>
        <begin position="258"/>
        <end position="310"/>
    </location>
</feature>
<organism evidence="2 3">
    <name type="scientific">Penicillium expansum</name>
    <name type="common">Blue mold rot fungus</name>
    <dbReference type="NCBI Taxonomy" id="27334"/>
    <lineage>
        <taxon>Eukaryota</taxon>
        <taxon>Fungi</taxon>
        <taxon>Dikarya</taxon>
        <taxon>Ascomycota</taxon>
        <taxon>Pezizomycotina</taxon>
        <taxon>Eurotiomycetes</taxon>
        <taxon>Eurotiomycetidae</taxon>
        <taxon>Eurotiales</taxon>
        <taxon>Aspergillaceae</taxon>
        <taxon>Penicillium</taxon>
    </lineage>
</organism>
<keyword evidence="3" id="KW-1185">Reference proteome</keyword>
<comment type="caution">
    <text evidence="2">The sequence shown here is derived from an EMBL/GenBank/DDBJ whole genome shotgun (WGS) entry which is preliminary data.</text>
</comment>
<gene>
    <name evidence="2" type="ORF">PEX2_044810</name>
</gene>
<dbReference type="HOGENOM" id="CLU_406575_0_0_1"/>